<dbReference type="AlphaFoldDB" id="A0A135T3I4"/>
<comment type="caution">
    <text evidence="10">The sequence shown here is derived from an EMBL/GenBank/DDBJ whole genome shotgun (WGS) entry which is preliminary data.</text>
</comment>
<keyword evidence="11" id="KW-1185">Reference proteome</keyword>
<sequence length="580" mass="64470">MMLSTDLTRQVGMGYTAIGLILVLIIYIIHATFSNPLRHIPGPWHTLLTHLPLKYHVLTGRRMYYVHALHASHGPIVRISPHEVAVADPAGFTAIHRIGGGFLKAPWYEESNSPDGGEPSVFAMRDPRKHAIRRRLLGRVFTKASLRKEWEGIVREKVDVAVDKIRAEAEGGGCSDILKWFTMMATDVVAHLCFGESFNMLELGEKNDYMKMLELISVQNITRYELPWLHFIHSHVPLLKSSTDLVDAQAILDSYGDRAVENLRQSSDHNRTLFATLLNALHADDTNDKEEKENSSNAKLTEEMVQRESRSMIIGGSDTTSITLAYLVWAVMKRPELRVELEDEVTRLSPNFDDDALEKLPLLNAVIDETLRLYGAVPGQLSRSVPVGGATIGGYFVPSGTTVETQAYTLHRDPEVWPDPLRFDETRFMDQSKVTADQKLLFSPWGAGSRICLGVELARMELRLVVAVLFRECRGLKMAPGMTDEMMEMENFFMISPVGHKCEPLTSLLGAGMSGIGPATYRATALCTSVPPAQMGWGPQHPVLRDPGPARLGQLGKNFYVPGIAIAPFLKAFSARPEMG</sequence>
<accession>A0A135T3I4</accession>
<dbReference type="OrthoDB" id="1470350at2759"/>
<dbReference type="PRINTS" id="PR00385">
    <property type="entry name" value="P450"/>
</dbReference>
<dbReference type="PRINTS" id="PR00463">
    <property type="entry name" value="EP450I"/>
</dbReference>
<protein>
    <submittedName>
        <fullName evidence="10">TRI11 protein</fullName>
    </submittedName>
</protein>
<proteinExistence type="inferred from homology"/>
<dbReference type="InterPro" id="IPR050121">
    <property type="entry name" value="Cytochrome_P450_monoxygenase"/>
</dbReference>
<evidence type="ECO:0000256" key="1">
    <source>
        <dbReference type="ARBA" id="ARBA00001971"/>
    </source>
</evidence>
<keyword evidence="6 7" id="KW-0408">Iron</keyword>
<keyword evidence="8" id="KW-0503">Monooxygenase</keyword>
<dbReference type="EMBL" id="JEMN01001248">
    <property type="protein sequence ID" value="KXH42700.1"/>
    <property type="molecule type" value="Genomic_DNA"/>
</dbReference>
<dbReference type="PANTHER" id="PTHR24305:SF96">
    <property type="entry name" value="CYTOCHROME P450 MONOOXYGENASE STCB-RELATED"/>
    <property type="match status" value="1"/>
</dbReference>
<organism evidence="10 11">
    <name type="scientific">Colletotrichum nymphaeae SA-01</name>
    <dbReference type="NCBI Taxonomy" id="1460502"/>
    <lineage>
        <taxon>Eukaryota</taxon>
        <taxon>Fungi</taxon>
        <taxon>Dikarya</taxon>
        <taxon>Ascomycota</taxon>
        <taxon>Pezizomycotina</taxon>
        <taxon>Sordariomycetes</taxon>
        <taxon>Hypocreomycetidae</taxon>
        <taxon>Glomerellales</taxon>
        <taxon>Glomerellaceae</taxon>
        <taxon>Colletotrichum</taxon>
        <taxon>Colletotrichum acutatum species complex</taxon>
    </lineage>
</organism>
<comment type="cofactor">
    <cofactor evidence="1 7">
        <name>heme</name>
        <dbReference type="ChEBI" id="CHEBI:30413"/>
    </cofactor>
</comment>
<dbReference type="CDD" id="cd11059">
    <property type="entry name" value="CYP_fungal"/>
    <property type="match status" value="1"/>
</dbReference>
<evidence type="ECO:0000256" key="9">
    <source>
        <dbReference type="SAM" id="Phobius"/>
    </source>
</evidence>
<evidence type="ECO:0000256" key="6">
    <source>
        <dbReference type="ARBA" id="ARBA00023004"/>
    </source>
</evidence>
<feature type="binding site" description="axial binding residue" evidence="7">
    <location>
        <position position="452"/>
    </location>
    <ligand>
        <name>heme</name>
        <dbReference type="ChEBI" id="CHEBI:30413"/>
    </ligand>
    <ligandPart>
        <name>Fe</name>
        <dbReference type="ChEBI" id="CHEBI:18248"/>
    </ligandPart>
</feature>
<keyword evidence="4 7" id="KW-0479">Metal-binding</keyword>
<dbReference type="PROSITE" id="PS00086">
    <property type="entry name" value="CYTOCHROME_P450"/>
    <property type="match status" value="1"/>
</dbReference>
<keyword evidence="9" id="KW-0472">Membrane</keyword>
<evidence type="ECO:0000256" key="2">
    <source>
        <dbReference type="ARBA" id="ARBA00010617"/>
    </source>
</evidence>
<dbReference type="GO" id="GO:0016705">
    <property type="term" value="F:oxidoreductase activity, acting on paired donors, with incorporation or reduction of molecular oxygen"/>
    <property type="evidence" value="ECO:0007669"/>
    <property type="project" value="InterPro"/>
</dbReference>
<dbReference type="SUPFAM" id="SSF48264">
    <property type="entry name" value="Cytochrome P450"/>
    <property type="match status" value="1"/>
</dbReference>
<comment type="similarity">
    <text evidence="2 8">Belongs to the cytochrome P450 family.</text>
</comment>
<dbReference type="GO" id="GO:0004497">
    <property type="term" value="F:monooxygenase activity"/>
    <property type="evidence" value="ECO:0007669"/>
    <property type="project" value="UniProtKB-KW"/>
</dbReference>
<dbReference type="Gene3D" id="1.10.630.10">
    <property type="entry name" value="Cytochrome P450"/>
    <property type="match status" value="1"/>
</dbReference>
<keyword evidence="9" id="KW-0812">Transmembrane</keyword>
<keyword evidence="3 7" id="KW-0349">Heme</keyword>
<reference evidence="10 11" key="1">
    <citation type="submission" date="2014-02" db="EMBL/GenBank/DDBJ databases">
        <title>The genome sequence of Colletotrichum nymphaeae SA-01.</title>
        <authorList>
            <person name="Baroncelli R."/>
            <person name="Thon M.R."/>
        </authorList>
    </citation>
    <scope>NUCLEOTIDE SEQUENCE [LARGE SCALE GENOMIC DNA]</scope>
    <source>
        <strain evidence="10 11">SA-01</strain>
    </source>
</reference>
<dbReference type="InterPro" id="IPR002401">
    <property type="entry name" value="Cyt_P450_E_grp-I"/>
</dbReference>
<dbReference type="GO" id="GO:0005506">
    <property type="term" value="F:iron ion binding"/>
    <property type="evidence" value="ECO:0007669"/>
    <property type="project" value="InterPro"/>
</dbReference>
<dbReference type="GO" id="GO:0020037">
    <property type="term" value="F:heme binding"/>
    <property type="evidence" value="ECO:0007669"/>
    <property type="project" value="InterPro"/>
</dbReference>
<dbReference type="Proteomes" id="UP000070054">
    <property type="component" value="Unassembled WGS sequence"/>
</dbReference>
<dbReference type="InterPro" id="IPR036396">
    <property type="entry name" value="Cyt_P450_sf"/>
</dbReference>
<dbReference type="InterPro" id="IPR017972">
    <property type="entry name" value="Cyt_P450_CS"/>
</dbReference>
<evidence type="ECO:0000256" key="8">
    <source>
        <dbReference type="RuleBase" id="RU000461"/>
    </source>
</evidence>
<evidence type="ECO:0000256" key="3">
    <source>
        <dbReference type="ARBA" id="ARBA00022617"/>
    </source>
</evidence>
<evidence type="ECO:0000256" key="4">
    <source>
        <dbReference type="ARBA" id="ARBA00022723"/>
    </source>
</evidence>
<dbReference type="PANTHER" id="PTHR24305">
    <property type="entry name" value="CYTOCHROME P450"/>
    <property type="match status" value="1"/>
</dbReference>
<name>A0A135T3I4_9PEZI</name>
<evidence type="ECO:0000256" key="7">
    <source>
        <dbReference type="PIRSR" id="PIRSR602401-1"/>
    </source>
</evidence>
<feature type="transmembrane region" description="Helical" evidence="9">
    <location>
        <begin position="12"/>
        <end position="33"/>
    </location>
</feature>
<keyword evidence="5 8" id="KW-0560">Oxidoreductase</keyword>
<evidence type="ECO:0000256" key="5">
    <source>
        <dbReference type="ARBA" id="ARBA00023002"/>
    </source>
</evidence>
<evidence type="ECO:0000313" key="11">
    <source>
        <dbReference type="Proteomes" id="UP000070054"/>
    </source>
</evidence>
<dbReference type="InterPro" id="IPR001128">
    <property type="entry name" value="Cyt_P450"/>
</dbReference>
<gene>
    <name evidence="10" type="ORF">CNYM01_04133</name>
</gene>
<dbReference type="Pfam" id="PF00067">
    <property type="entry name" value="p450"/>
    <property type="match status" value="1"/>
</dbReference>
<keyword evidence="9" id="KW-1133">Transmembrane helix</keyword>
<evidence type="ECO:0000313" key="10">
    <source>
        <dbReference type="EMBL" id="KXH42700.1"/>
    </source>
</evidence>